<dbReference type="EMBL" id="BKCJ011237312">
    <property type="protein sequence ID" value="GFD08275.1"/>
    <property type="molecule type" value="Genomic_DNA"/>
</dbReference>
<comment type="caution">
    <text evidence="2">The sequence shown here is derived from an EMBL/GenBank/DDBJ whole genome shotgun (WGS) entry which is preliminary data.</text>
</comment>
<accession>A0A699TCM4</accession>
<dbReference type="InterPro" id="IPR000477">
    <property type="entry name" value="RT_dom"/>
</dbReference>
<keyword evidence="2" id="KW-0808">Transferase</keyword>
<reference evidence="2" key="1">
    <citation type="journal article" date="2019" name="Sci. Rep.">
        <title>Draft genome of Tanacetum cinerariifolium, the natural source of mosquito coil.</title>
        <authorList>
            <person name="Yamashiro T."/>
            <person name="Shiraishi A."/>
            <person name="Satake H."/>
            <person name="Nakayama K."/>
        </authorList>
    </citation>
    <scope>NUCLEOTIDE SEQUENCE</scope>
</reference>
<evidence type="ECO:0000259" key="1">
    <source>
        <dbReference type="Pfam" id="PF00078"/>
    </source>
</evidence>
<dbReference type="CDD" id="cd01647">
    <property type="entry name" value="RT_LTR"/>
    <property type="match status" value="1"/>
</dbReference>
<feature type="domain" description="Reverse transcriptase" evidence="1">
    <location>
        <begin position="83"/>
        <end position="153"/>
    </location>
</feature>
<sequence length="157" mass="18207">MDACHVLLGRPWQFDRKTKHDGFKNTYTFEKDGTTIILGPSNLRKETRNHFLSRADFIAEVNEANDLFSLVSMSPCAVPVLLVPKKDESWRMCVDSRAVNKITVKYHFPIPRFDDLLDQLNGVTIFSKIDLRSGYHQIRVRPGDEWKMAFKTRDGLY</sequence>
<feature type="non-terminal residue" evidence="2">
    <location>
        <position position="157"/>
    </location>
</feature>
<dbReference type="AlphaFoldDB" id="A0A699TCM4"/>
<proteinExistence type="predicted"/>
<dbReference type="PANTHER" id="PTHR35046:SF23">
    <property type="entry name" value="NUCLEOTIDYLTRANSFERASE, RIBONUCLEASE H"/>
    <property type="match status" value="1"/>
</dbReference>
<name>A0A699TCM4_TANCI</name>
<dbReference type="PANTHER" id="PTHR35046">
    <property type="entry name" value="ZINC KNUCKLE (CCHC-TYPE) FAMILY PROTEIN"/>
    <property type="match status" value="1"/>
</dbReference>
<dbReference type="GO" id="GO:0016740">
    <property type="term" value="F:transferase activity"/>
    <property type="evidence" value="ECO:0007669"/>
    <property type="project" value="UniProtKB-KW"/>
</dbReference>
<gene>
    <name evidence="2" type="ORF">Tci_880244</name>
</gene>
<dbReference type="SUPFAM" id="SSF56672">
    <property type="entry name" value="DNA/RNA polymerases"/>
    <property type="match status" value="1"/>
</dbReference>
<organism evidence="2">
    <name type="scientific">Tanacetum cinerariifolium</name>
    <name type="common">Dalmatian daisy</name>
    <name type="synonym">Chrysanthemum cinerariifolium</name>
    <dbReference type="NCBI Taxonomy" id="118510"/>
    <lineage>
        <taxon>Eukaryota</taxon>
        <taxon>Viridiplantae</taxon>
        <taxon>Streptophyta</taxon>
        <taxon>Embryophyta</taxon>
        <taxon>Tracheophyta</taxon>
        <taxon>Spermatophyta</taxon>
        <taxon>Magnoliopsida</taxon>
        <taxon>eudicotyledons</taxon>
        <taxon>Gunneridae</taxon>
        <taxon>Pentapetalae</taxon>
        <taxon>asterids</taxon>
        <taxon>campanulids</taxon>
        <taxon>Asterales</taxon>
        <taxon>Asteraceae</taxon>
        <taxon>Asteroideae</taxon>
        <taxon>Anthemideae</taxon>
        <taxon>Anthemidinae</taxon>
        <taxon>Tanacetum</taxon>
    </lineage>
</organism>
<dbReference type="InterPro" id="IPR043502">
    <property type="entry name" value="DNA/RNA_pol_sf"/>
</dbReference>
<dbReference type="InterPro" id="IPR043128">
    <property type="entry name" value="Rev_trsase/Diguanyl_cyclase"/>
</dbReference>
<dbReference type="Pfam" id="PF00078">
    <property type="entry name" value="RVT_1"/>
    <property type="match status" value="1"/>
</dbReference>
<evidence type="ECO:0000313" key="2">
    <source>
        <dbReference type="EMBL" id="GFD08275.1"/>
    </source>
</evidence>
<protein>
    <submittedName>
        <fullName evidence="2">Putative nucleotidyltransferase, ribonuclease H</fullName>
    </submittedName>
</protein>
<dbReference type="Gene3D" id="3.30.70.270">
    <property type="match status" value="1"/>
</dbReference>
<dbReference type="Gene3D" id="3.10.10.10">
    <property type="entry name" value="HIV Type 1 Reverse Transcriptase, subunit A, domain 1"/>
    <property type="match status" value="1"/>
</dbReference>